<dbReference type="Pfam" id="PF00001">
    <property type="entry name" value="7tm_1"/>
    <property type="match status" value="1"/>
</dbReference>
<proteinExistence type="inferred from homology"/>
<reference evidence="12 13" key="1">
    <citation type="journal article" date="2018" name="Sci. Rep.">
        <title>Genomic signatures of local adaptation to the degree of environmental predictability in rotifers.</title>
        <authorList>
            <person name="Franch-Gras L."/>
            <person name="Hahn C."/>
            <person name="Garcia-Roger E.M."/>
            <person name="Carmona M.J."/>
            <person name="Serra M."/>
            <person name="Gomez A."/>
        </authorList>
    </citation>
    <scope>NUCLEOTIDE SEQUENCE [LARGE SCALE GENOMIC DNA]</scope>
    <source>
        <strain evidence="12">HYR1</strain>
    </source>
</reference>
<evidence type="ECO:0000256" key="7">
    <source>
        <dbReference type="ARBA" id="ARBA00023170"/>
    </source>
</evidence>
<dbReference type="GO" id="GO:0004930">
    <property type="term" value="F:G protein-coupled receptor activity"/>
    <property type="evidence" value="ECO:0007669"/>
    <property type="project" value="UniProtKB-KW"/>
</dbReference>
<feature type="domain" description="G-protein coupled receptors family 1 profile" evidence="11">
    <location>
        <begin position="60"/>
        <end position="304"/>
    </location>
</feature>
<dbReference type="CDD" id="cd00637">
    <property type="entry name" value="7tm_classA_rhodopsin-like"/>
    <property type="match status" value="1"/>
</dbReference>
<protein>
    <submittedName>
        <fullName evidence="12">Melatonin receptor type 1B-B-like</fullName>
    </submittedName>
</protein>
<keyword evidence="5 9" id="KW-0297">G-protein coupled receptor</keyword>
<feature type="transmembrane region" description="Helical" evidence="10">
    <location>
        <begin position="207"/>
        <end position="233"/>
    </location>
</feature>
<dbReference type="STRING" id="10195.A0A3M7TAV4"/>
<evidence type="ECO:0000256" key="2">
    <source>
        <dbReference type="ARBA" id="ARBA00022475"/>
    </source>
</evidence>
<feature type="transmembrane region" description="Helical" evidence="10">
    <location>
        <begin position="281"/>
        <end position="307"/>
    </location>
</feature>
<keyword evidence="13" id="KW-1185">Reference proteome</keyword>
<dbReference type="SMART" id="SM01381">
    <property type="entry name" value="7TM_GPCR_Srsx"/>
    <property type="match status" value="1"/>
</dbReference>
<dbReference type="InterPro" id="IPR000276">
    <property type="entry name" value="GPCR_Rhodpsn"/>
</dbReference>
<evidence type="ECO:0000256" key="10">
    <source>
        <dbReference type="SAM" id="Phobius"/>
    </source>
</evidence>
<comment type="subcellular location">
    <subcellularLocation>
        <location evidence="1">Cell membrane</location>
        <topology evidence="1">Multi-pass membrane protein</topology>
    </subcellularLocation>
</comment>
<name>A0A3M7TAV4_BRAPC</name>
<feature type="transmembrane region" description="Helical" evidence="10">
    <location>
        <begin position="40"/>
        <end position="66"/>
    </location>
</feature>
<evidence type="ECO:0000313" key="13">
    <source>
        <dbReference type="Proteomes" id="UP000276133"/>
    </source>
</evidence>
<evidence type="ECO:0000259" key="11">
    <source>
        <dbReference type="PROSITE" id="PS50262"/>
    </source>
</evidence>
<dbReference type="PRINTS" id="PR00237">
    <property type="entry name" value="GPCRRHODOPSN"/>
</dbReference>
<sequence length="343" mass="39043">MFLHHLIHKISSSNLSIFYLNESFDSAISYGGISFIQYDLVLYIAFLVLNYFGICFGFLGNLLTILTIIFNKELNAPSYWIIVNLSIADLLISSLINSFYTIGVLAGEDFFLNRKPLCTIIGFLCLIFCGSSLLNIALLALNRYIKICHDHLYSKIFSKKKTMFLCILPWLGGITLGTPNLSGWGGYDYDKKVLSCITDRTQSQEFGFFFIFCYVLTPCICIFVCYLKIFFFVSKYSGKIGCNSHKKQIQLAKSLFASFITYFFCWIPFGFIYIIDHSDMLHPAAMVITTAFAHINSSVNIIYYAYFSSTLRRGYYMFIVSLLPSSFNLVKSFKISHTTHAGS</sequence>
<keyword evidence="6 10" id="KW-0472">Membrane</keyword>
<dbReference type="AlphaFoldDB" id="A0A3M7TAV4"/>
<evidence type="ECO:0000256" key="4">
    <source>
        <dbReference type="ARBA" id="ARBA00022989"/>
    </source>
</evidence>
<keyword evidence="2" id="KW-1003">Cell membrane</keyword>
<accession>A0A3M7TAV4</accession>
<dbReference type="SUPFAM" id="SSF81321">
    <property type="entry name" value="Family A G protein-coupled receptor-like"/>
    <property type="match status" value="1"/>
</dbReference>
<evidence type="ECO:0000256" key="8">
    <source>
        <dbReference type="ARBA" id="ARBA00023224"/>
    </source>
</evidence>
<comment type="similarity">
    <text evidence="9">Belongs to the G-protein coupled receptor 1 family.</text>
</comment>
<dbReference type="PANTHER" id="PTHR24228:SF75">
    <property type="entry name" value="G-PROTEIN COUPLED RECEPTORS FAMILY 1 PROFILE DOMAIN-CONTAINING PROTEIN"/>
    <property type="match status" value="1"/>
</dbReference>
<evidence type="ECO:0000256" key="6">
    <source>
        <dbReference type="ARBA" id="ARBA00023136"/>
    </source>
</evidence>
<evidence type="ECO:0000256" key="1">
    <source>
        <dbReference type="ARBA" id="ARBA00004651"/>
    </source>
</evidence>
<dbReference type="PROSITE" id="PS50262">
    <property type="entry name" value="G_PROTEIN_RECEP_F1_2"/>
    <property type="match status" value="1"/>
</dbReference>
<comment type="caution">
    <text evidence="12">The sequence shown here is derived from an EMBL/GenBank/DDBJ whole genome shotgun (WGS) entry which is preliminary data.</text>
</comment>
<keyword evidence="7 9" id="KW-0675">Receptor</keyword>
<feature type="transmembrane region" description="Helical" evidence="10">
    <location>
        <begin position="78"/>
        <end position="100"/>
    </location>
</feature>
<evidence type="ECO:0000313" key="12">
    <source>
        <dbReference type="EMBL" id="RNA44761.1"/>
    </source>
</evidence>
<keyword evidence="3 9" id="KW-0812">Transmembrane</keyword>
<dbReference type="InterPro" id="IPR017452">
    <property type="entry name" value="GPCR_Rhodpsn_7TM"/>
</dbReference>
<dbReference type="EMBL" id="REGN01000060">
    <property type="protein sequence ID" value="RNA44761.1"/>
    <property type="molecule type" value="Genomic_DNA"/>
</dbReference>
<dbReference type="Gene3D" id="1.20.1070.10">
    <property type="entry name" value="Rhodopsin 7-helix transmembrane proteins"/>
    <property type="match status" value="1"/>
</dbReference>
<feature type="transmembrane region" description="Helical" evidence="10">
    <location>
        <begin position="120"/>
        <end position="141"/>
    </location>
</feature>
<evidence type="ECO:0000256" key="5">
    <source>
        <dbReference type="ARBA" id="ARBA00023040"/>
    </source>
</evidence>
<feature type="transmembrane region" description="Helical" evidence="10">
    <location>
        <begin position="162"/>
        <end position="187"/>
    </location>
</feature>
<evidence type="ECO:0000256" key="3">
    <source>
        <dbReference type="ARBA" id="ARBA00022692"/>
    </source>
</evidence>
<organism evidence="12 13">
    <name type="scientific">Brachionus plicatilis</name>
    <name type="common">Marine rotifer</name>
    <name type="synonym">Brachionus muelleri</name>
    <dbReference type="NCBI Taxonomy" id="10195"/>
    <lineage>
        <taxon>Eukaryota</taxon>
        <taxon>Metazoa</taxon>
        <taxon>Spiralia</taxon>
        <taxon>Gnathifera</taxon>
        <taxon>Rotifera</taxon>
        <taxon>Eurotatoria</taxon>
        <taxon>Monogononta</taxon>
        <taxon>Pseudotrocha</taxon>
        <taxon>Ploima</taxon>
        <taxon>Brachionidae</taxon>
        <taxon>Brachionus</taxon>
    </lineage>
</organism>
<dbReference type="PROSITE" id="PS00237">
    <property type="entry name" value="G_PROTEIN_RECEP_F1_1"/>
    <property type="match status" value="1"/>
</dbReference>
<dbReference type="Proteomes" id="UP000276133">
    <property type="component" value="Unassembled WGS sequence"/>
</dbReference>
<keyword evidence="8 9" id="KW-0807">Transducer</keyword>
<feature type="transmembrane region" description="Helical" evidence="10">
    <location>
        <begin position="254"/>
        <end position="275"/>
    </location>
</feature>
<dbReference type="OrthoDB" id="10044919at2759"/>
<gene>
    <name evidence="12" type="ORF">BpHYR1_048024</name>
</gene>
<keyword evidence="4 10" id="KW-1133">Transmembrane helix</keyword>
<evidence type="ECO:0000256" key="9">
    <source>
        <dbReference type="RuleBase" id="RU000688"/>
    </source>
</evidence>
<dbReference type="GO" id="GO:0005886">
    <property type="term" value="C:plasma membrane"/>
    <property type="evidence" value="ECO:0007669"/>
    <property type="project" value="UniProtKB-SubCell"/>
</dbReference>
<dbReference type="PANTHER" id="PTHR24228">
    <property type="entry name" value="B2 BRADYKININ RECEPTOR/ANGIOTENSIN II RECEPTOR"/>
    <property type="match status" value="1"/>
</dbReference>